<evidence type="ECO:0000313" key="1">
    <source>
        <dbReference type="EMBL" id="OHA13108.1"/>
    </source>
</evidence>
<dbReference type="Proteomes" id="UP000178302">
    <property type="component" value="Unassembled WGS sequence"/>
</dbReference>
<comment type="caution">
    <text evidence="1">The sequence shown here is derived from an EMBL/GenBank/DDBJ whole genome shotgun (WGS) entry which is preliminary data.</text>
</comment>
<sequence length="69" mass="8182">MLIIKAYENLNIIDEIKILNTGKKTKNGRSIYKILMPEGYENKKIYHYRKNGWKELTKKALKVITGKRK</sequence>
<dbReference type="AlphaFoldDB" id="A0A1G2LNB0"/>
<gene>
    <name evidence="1" type="ORF">A2909_01395</name>
</gene>
<organism evidence="1 2">
    <name type="scientific">Candidatus Tagabacteria bacterium RIFCSPLOWO2_01_FULL_39_11</name>
    <dbReference type="NCBI Taxonomy" id="1802295"/>
    <lineage>
        <taxon>Bacteria</taxon>
        <taxon>Candidatus Tagaibacteriota</taxon>
    </lineage>
</organism>
<accession>A0A1G2LNB0</accession>
<reference evidence="1 2" key="1">
    <citation type="journal article" date="2016" name="Nat. Commun.">
        <title>Thousands of microbial genomes shed light on interconnected biogeochemical processes in an aquifer system.</title>
        <authorList>
            <person name="Anantharaman K."/>
            <person name="Brown C.T."/>
            <person name="Hug L.A."/>
            <person name="Sharon I."/>
            <person name="Castelle C.J."/>
            <person name="Probst A.J."/>
            <person name="Thomas B.C."/>
            <person name="Singh A."/>
            <person name="Wilkins M.J."/>
            <person name="Karaoz U."/>
            <person name="Brodie E.L."/>
            <person name="Williams K.H."/>
            <person name="Hubbard S.S."/>
            <person name="Banfield J.F."/>
        </authorList>
    </citation>
    <scope>NUCLEOTIDE SEQUENCE [LARGE SCALE GENOMIC DNA]</scope>
</reference>
<dbReference type="EMBL" id="MHQZ01000042">
    <property type="protein sequence ID" value="OHA13108.1"/>
    <property type="molecule type" value="Genomic_DNA"/>
</dbReference>
<protein>
    <submittedName>
        <fullName evidence="1">Uncharacterized protein</fullName>
    </submittedName>
</protein>
<proteinExistence type="predicted"/>
<evidence type="ECO:0000313" key="2">
    <source>
        <dbReference type="Proteomes" id="UP000178302"/>
    </source>
</evidence>
<name>A0A1G2LNB0_9BACT</name>